<feature type="compositionally biased region" description="Polar residues" evidence="1">
    <location>
        <begin position="9"/>
        <end position="35"/>
    </location>
</feature>
<evidence type="ECO:0008006" key="4">
    <source>
        <dbReference type="Google" id="ProtNLM"/>
    </source>
</evidence>
<dbReference type="Proteomes" id="UP001159428">
    <property type="component" value="Unassembled WGS sequence"/>
</dbReference>
<name>A0AAU9XQD1_9CNID</name>
<dbReference type="InterPro" id="IPR038765">
    <property type="entry name" value="Papain-like_cys_pep_sf"/>
</dbReference>
<accession>A0AAU9XQD1</accession>
<dbReference type="SUPFAM" id="SSF54001">
    <property type="entry name" value="Cysteine proteinases"/>
    <property type="match status" value="1"/>
</dbReference>
<dbReference type="EMBL" id="CALNXJ010000056">
    <property type="protein sequence ID" value="CAH3154825.1"/>
    <property type="molecule type" value="Genomic_DNA"/>
</dbReference>
<feature type="region of interest" description="Disordered" evidence="1">
    <location>
        <begin position="1"/>
        <end position="61"/>
    </location>
</feature>
<protein>
    <recommendedName>
        <fullName evidence="4">Ubiquitin-like protease family profile domain-containing protein</fullName>
    </recommendedName>
</protein>
<comment type="caution">
    <text evidence="2">The sequence shown here is derived from an EMBL/GenBank/DDBJ whole genome shotgun (WGS) entry which is preliminary data.</text>
</comment>
<evidence type="ECO:0000313" key="3">
    <source>
        <dbReference type="Proteomes" id="UP001159428"/>
    </source>
</evidence>
<evidence type="ECO:0000256" key="1">
    <source>
        <dbReference type="SAM" id="MobiDB-lite"/>
    </source>
</evidence>
<proteinExistence type="predicted"/>
<dbReference type="PANTHER" id="PTHR34718:SF2">
    <property type="entry name" value="PHD-TYPE DOMAIN-CONTAINING PROTEIN"/>
    <property type="match status" value="1"/>
</dbReference>
<keyword evidence="3" id="KW-1185">Reference proteome</keyword>
<dbReference type="Gene3D" id="3.40.395.10">
    <property type="entry name" value="Adenoviral Proteinase, Chain A"/>
    <property type="match status" value="1"/>
</dbReference>
<sequence>MKDLKAYRVQSTAQQTAQPPLQHPHCSSQHSATALQHQQQAPSQQPPRKEKKMQGAEEAEDEVQFLKQARMDEASIAKMQRPTFKLNQEDVDIIGKNAMLTDLQIQMAQELLHRQFPYIEGLLSPTIGKAEQFPVMRNSFIQVLHTGGNHWVCVSNIGCSHNNQVKLYDSLYSGIAPFTREQIGALLFNQDSNQTNGTDCGVFVIAFATALCHNMDPTSLKFNRRAIRAHLLDSLKMDTLVYSPLRKKIKHWL</sequence>
<dbReference type="PANTHER" id="PTHR34718">
    <property type="entry name" value="PHD-TYPE DOMAIN-CONTAINING PROTEIN"/>
    <property type="match status" value="1"/>
</dbReference>
<reference evidence="2 3" key="1">
    <citation type="submission" date="2022-05" db="EMBL/GenBank/DDBJ databases">
        <authorList>
            <consortium name="Genoscope - CEA"/>
            <person name="William W."/>
        </authorList>
    </citation>
    <scope>NUCLEOTIDE SEQUENCE [LARGE SCALE GENOMIC DNA]</scope>
</reference>
<gene>
    <name evidence="2" type="ORF">PMEA_00027733</name>
</gene>
<organism evidence="2 3">
    <name type="scientific">Pocillopora meandrina</name>
    <dbReference type="NCBI Taxonomy" id="46732"/>
    <lineage>
        <taxon>Eukaryota</taxon>
        <taxon>Metazoa</taxon>
        <taxon>Cnidaria</taxon>
        <taxon>Anthozoa</taxon>
        <taxon>Hexacorallia</taxon>
        <taxon>Scleractinia</taxon>
        <taxon>Astrocoeniina</taxon>
        <taxon>Pocilloporidae</taxon>
        <taxon>Pocillopora</taxon>
    </lineage>
</organism>
<dbReference type="AlphaFoldDB" id="A0AAU9XQD1"/>
<evidence type="ECO:0000313" key="2">
    <source>
        <dbReference type="EMBL" id="CAH3154825.1"/>
    </source>
</evidence>